<dbReference type="SUPFAM" id="SSF51905">
    <property type="entry name" value="FAD/NAD(P)-binding domain"/>
    <property type="match status" value="1"/>
</dbReference>
<dbReference type="Pfam" id="PF05199">
    <property type="entry name" value="GMC_oxred_C"/>
    <property type="match status" value="1"/>
</dbReference>
<dbReference type="Proteomes" id="UP000291236">
    <property type="component" value="Chromosome"/>
</dbReference>
<dbReference type="AlphaFoldDB" id="A0A4P2VXL6"/>
<evidence type="ECO:0000313" key="8">
    <source>
        <dbReference type="EMBL" id="BBH54395.1"/>
    </source>
</evidence>
<dbReference type="OrthoDB" id="9787779at2"/>
<gene>
    <name evidence="8" type="ORF">JCM31447_28600</name>
</gene>
<dbReference type="GO" id="GO:0050660">
    <property type="term" value="F:flavin adenine dinucleotide binding"/>
    <property type="evidence" value="ECO:0007669"/>
    <property type="project" value="InterPro"/>
</dbReference>
<evidence type="ECO:0000256" key="4">
    <source>
        <dbReference type="ARBA" id="ARBA00022827"/>
    </source>
</evidence>
<evidence type="ECO:0000256" key="5">
    <source>
        <dbReference type="ARBA" id="ARBA00023002"/>
    </source>
</evidence>
<comment type="cofactor">
    <cofactor evidence="1">
        <name>FAD</name>
        <dbReference type="ChEBI" id="CHEBI:57692"/>
    </cofactor>
</comment>
<keyword evidence="9" id="KW-1185">Reference proteome</keyword>
<dbReference type="InterPro" id="IPR007867">
    <property type="entry name" value="GMC_OxRtase_C"/>
</dbReference>
<keyword evidence="5" id="KW-0560">Oxidoreductase</keyword>
<keyword evidence="3" id="KW-0285">Flavoprotein</keyword>
<sequence length="538" mass="60095">MENLSSDIVIVGSGIAGSLMAERLTHKGIKVLILEAGDNVDRGEAFNRYTNAVLKIPESAYMEQAHAPFPTTLNDKYFIQKGKEIFKSTYLRVAGGTTWHWQGATLRLLPNDFKMKSKFNVALDWPIEYKDLEKWYEEAEVELGTAGFNGEDLGSPRQNKYPLPEIPFSNLDQFMLKSLKKSEYKIVHTPQARNSIVYDLRSACCGSASCIPICPVQAKYDATVHLNKAIKNGARLITNAVACEVIADTLSKISEIKFKTKDGKKYLVKGKTFILAANAIENAKLLLMSKSEKYKNGIANSSDQVGRNLMDHPIVLAYALTPEPVFPYRSPLSTSGIDDTRDGTFRNSFASYRLQFGNDGWTFPIGGLNPFIESLIEKGFTGKDLEKTYRESVYRQVAISAMTEQLPDPENRILPSYENLDSIGIPRPEIYYSLDNYTHNSFKDSKKKMSEILKVTNCKNILTIEDFFGAGHVMGTHRMGKNPKKSVVDENLKSHDHPNLFILGAGVMPTTGTANPTLTIAALSLKCSHYILKQHYKV</sequence>
<reference evidence="8 9" key="1">
    <citation type="submission" date="2018-12" db="EMBL/GenBank/DDBJ databases">
        <title>Rubrispira sanarue gen. nov., sp., nov., a member of the order Silvanigrellales, isolated from a brackish lake in Hamamatsu Japan.</title>
        <authorList>
            <person name="Maejima Y."/>
            <person name="Iino T."/>
            <person name="Muraguchi Y."/>
            <person name="Fukuda K."/>
            <person name="Nojiri H."/>
            <person name="Ohkuma M."/>
            <person name="Moriuchi R."/>
            <person name="Dohra H."/>
            <person name="Kimbara K."/>
            <person name="Shintani M."/>
        </authorList>
    </citation>
    <scope>NUCLEOTIDE SEQUENCE [LARGE SCALE GENOMIC DNA]</scope>
    <source>
        <strain evidence="8 9">RF1110005</strain>
    </source>
</reference>
<dbReference type="PANTHER" id="PTHR42784">
    <property type="entry name" value="PYRANOSE 2-OXIDASE"/>
    <property type="match status" value="1"/>
</dbReference>
<dbReference type="Pfam" id="PF13450">
    <property type="entry name" value="NAD_binding_8"/>
    <property type="match status" value="1"/>
</dbReference>
<dbReference type="InterPro" id="IPR000172">
    <property type="entry name" value="GMC_OxRdtase_N"/>
</dbReference>
<dbReference type="GO" id="GO:0016614">
    <property type="term" value="F:oxidoreductase activity, acting on CH-OH group of donors"/>
    <property type="evidence" value="ECO:0007669"/>
    <property type="project" value="InterPro"/>
</dbReference>
<dbReference type="Gene3D" id="3.50.50.60">
    <property type="entry name" value="FAD/NAD(P)-binding domain"/>
    <property type="match status" value="2"/>
</dbReference>
<evidence type="ECO:0000256" key="3">
    <source>
        <dbReference type="ARBA" id="ARBA00022630"/>
    </source>
</evidence>
<name>A0A4P2VXL6_FLUSA</name>
<evidence type="ECO:0000259" key="7">
    <source>
        <dbReference type="Pfam" id="PF05199"/>
    </source>
</evidence>
<proteinExistence type="inferred from homology"/>
<evidence type="ECO:0000313" key="9">
    <source>
        <dbReference type="Proteomes" id="UP000291236"/>
    </source>
</evidence>
<accession>A0A4P2VXL6</accession>
<dbReference type="SUPFAM" id="SSF54373">
    <property type="entry name" value="FAD-linked reductases, C-terminal domain"/>
    <property type="match status" value="1"/>
</dbReference>
<keyword evidence="4" id="KW-0274">FAD</keyword>
<evidence type="ECO:0000256" key="2">
    <source>
        <dbReference type="ARBA" id="ARBA00010790"/>
    </source>
</evidence>
<dbReference type="KEGG" id="sbf:JCM31447_28600"/>
<dbReference type="PANTHER" id="PTHR42784:SF1">
    <property type="entry name" value="PYRANOSE 2-OXIDASE"/>
    <property type="match status" value="1"/>
</dbReference>
<comment type="similarity">
    <text evidence="2">Belongs to the GMC oxidoreductase family.</text>
</comment>
<evidence type="ECO:0000256" key="1">
    <source>
        <dbReference type="ARBA" id="ARBA00001974"/>
    </source>
</evidence>
<dbReference type="EMBL" id="AP019368">
    <property type="protein sequence ID" value="BBH54395.1"/>
    <property type="molecule type" value="Genomic_DNA"/>
</dbReference>
<feature type="domain" description="Glucose-methanol-choline oxidoreductase N-terminal" evidence="6">
    <location>
        <begin position="205"/>
        <end position="313"/>
    </location>
</feature>
<dbReference type="InterPro" id="IPR051473">
    <property type="entry name" value="P2Ox-like"/>
</dbReference>
<feature type="domain" description="Glucose-methanol-choline oxidoreductase C-terminal" evidence="7">
    <location>
        <begin position="466"/>
        <end position="523"/>
    </location>
</feature>
<organism evidence="8 9">
    <name type="scientific">Fluviispira sanaruensis</name>
    <dbReference type="NCBI Taxonomy" id="2493639"/>
    <lineage>
        <taxon>Bacteria</taxon>
        <taxon>Pseudomonadati</taxon>
        <taxon>Bdellovibrionota</taxon>
        <taxon>Oligoflexia</taxon>
        <taxon>Silvanigrellales</taxon>
        <taxon>Silvanigrellaceae</taxon>
        <taxon>Fluviispira</taxon>
    </lineage>
</organism>
<evidence type="ECO:0000259" key="6">
    <source>
        <dbReference type="Pfam" id="PF00732"/>
    </source>
</evidence>
<dbReference type="RefSeq" id="WP_130612054.1">
    <property type="nucleotide sequence ID" value="NZ_AP019368.1"/>
</dbReference>
<dbReference type="InterPro" id="IPR036188">
    <property type="entry name" value="FAD/NAD-bd_sf"/>
</dbReference>
<dbReference type="Pfam" id="PF00732">
    <property type="entry name" value="GMC_oxred_N"/>
    <property type="match status" value="1"/>
</dbReference>
<protein>
    <submittedName>
        <fullName evidence="8">GMC family oxidoreductase</fullName>
    </submittedName>
</protein>